<sequence>MTNILNRLTFKYLFITLVVVLLFQVYFLLSTSKIRVTSSESAIIPILENNGDITTNSIERKLTTTTSHHGGGGGESTTLENDPRNSRNNMRTYYKRGVEKSKPSKYTKDEEDLIKKQSLEERTKLDQWIIDEYYNETHMIDSLPHEYKYASVPYYIGDYLNRTGENWTTEYTSNTAWKLDPKLNPLLLPYPHIFIHIPKTGGSSLGSIVKRNYNKGHFQHHWAHPKVDVLKDIVKLDGIFGHIKYGLHFYFEKENNTRVPVLESNLNKYSYMTMLREPVDRVISHYYYHRQNRKDPGHALAMKNSLKEWLAASPAANNDQARMICGFGYDFNGNNITEELAEHHLRYTYKYVGLTERFPESIVMLSHYTGYQSIRYTKINSGRQRVSVSEIPQDIIDEIKERNQIDIKLYAIAKEIFELEIDKIGRDLFNVEVEEFKHKIGGAFKKSTTTNTPPIVQKS</sequence>
<dbReference type="STRING" id="361077.A0A151ZFP3"/>
<evidence type="ECO:0000256" key="2">
    <source>
        <dbReference type="SAM" id="Phobius"/>
    </source>
</evidence>
<organism evidence="3 4">
    <name type="scientific">Tieghemostelium lacteum</name>
    <name type="common">Slime mold</name>
    <name type="synonym">Dictyostelium lacteum</name>
    <dbReference type="NCBI Taxonomy" id="361077"/>
    <lineage>
        <taxon>Eukaryota</taxon>
        <taxon>Amoebozoa</taxon>
        <taxon>Evosea</taxon>
        <taxon>Eumycetozoa</taxon>
        <taxon>Dictyostelia</taxon>
        <taxon>Dictyosteliales</taxon>
        <taxon>Raperosteliaceae</taxon>
        <taxon>Tieghemostelium</taxon>
    </lineage>
</organism>
<name>A0A151ZFP3_TIELA</name>
<dbReference type="GO" id="GO:0016020">
    <property type="term" value="C:membrane"/>
    <property type="evidence" value="ECO:0007669"/>
    <property type="project" value="InterPro"/>
</dbReference>
<dbReference type="Pfam" id="PF03567">
    <property type="entry name" value="Sulfotransfer_2"/>
    <property type="match status" value="1"/>
</dbReference>
<keyword evidence="2" id="KW-0472">Membrane</keyword>
<reference evidence="3 4" key="1">
    <citation type="submission" date="2015-12" db="EMBL/GenBank/DDBJ databases">
        <title>Dictyostelia acquired genes for synthesis and detection of signals that induce cell-type specialization by lateral gene transfer from prokaryotes.</title>
        <authorList>
            <person name="Gloeckner G."/>
            <person name="Schaap P."/>
        </authorList>
    </citation>
    <scope>NUCLEOTIDE SEQUENCE [LARGE SCALE GENOMIC DNA]</scope>
    <source>
        <strain evidence="3 4">TK</strain>
    </source>
</reference>
<dbReference type="InterPro" id="IPR027417">
    <property type="entry name" value="P-loop_NTPase"/>
</dbReference>
<feature type="compositionally biased region" description="Basic and acidic residues" evidence="1">
    <location>
        <begin position="96"/>
        <end position="109"/>
    </location>
</feature>
<feature type="region of interest" description="Disordered" evidence="1">
    <location>
        <begin position="63"/>
        <end position="109"/>
    </location>
</feature>
<gene>
    <name evidence="3" type="ORF">DLAC_06751</name>
</gene>
<dbReference type="AlphaFoldDB" id="A0A151ZFP3"/>
<dbReference type="InterPro" id="IPR053259">
    <property type="entry name" value="Golvesin-related_Golgi"/>
</dbReference>
<comment type="caution">
    <text evidence="3">The sequence shown here is derived from an EMBL/GenBank/DDBJ whole genome shotgun (WGS) entry which is preliminary data.</text>
</comment>
<feature type="transmembrane region" description="Helical" evidence="2">
    <location>
        <begin position="12"/>
        <end position="29"/>
    </location>
</feature>
<protein>
    <submittedName>
        <fullName evidence="3">Putative cell number regulator</fullName>
    </submittedName>
</protein>
<evidence type="ECO:0000256" key="1">
    <source>
        <dbReference type="SAM" id="MobiDB-lite"/>
    </source>
</evidence>
<evidence type="ECO:0000313" key="3">
    <source>
        <dbReference type="EMBL" id="KYQ92747.1"/>
    </source>
</evidence>
<dbReference type="PANTHER" id="PTHR32301">
    <property type="entry name" value="COUNTIN RECEPTOR CNR3-RELATED"/>
    <property type="match status" value="1"/>
</dbReference>
<dbReference type="PANTHER" id="PTHR32301:SF13">
    <property type="entry name" value="SULFOTRANSFERASE DOMAIN-CONTAINING PROTEIN"/>
    <property type="match status" value="1"/>
</dbReference>
<dbReference type="Proteomes" id="UP000076078">
    <property type="component" value="Unassembled WGS sequence"/>
</dbReference>
<dbReference type="EMBL" id="LODT01000029">
    <property type="protein sequence ID" value="KYQ92747.1"/>
    <property type="molecule type" value="Genomic_DNA"/>
</dbReference>
<accession>A0A151ZFP3</accession>
<dbReference type="InterPro" id="IPR005331">
    <property type="entry name" value="Sulfotransferase"/>
</dbReference>
<keyword evidence="2" id="KW-1133">Transmembrane helix</keyword>
<dbReference type="SUPFAM" id="SSF52540">
    <property type="entry name" value="P-loop containing nucleoside triphosphate hydrolases"/>
    <property type="match status" value="1"/>
</dbReference>
<dbReference type="Gene3D" id="3.40.50.300">
    <property type="entry name" value="P-loop containing nucleotide triphosphate hydrolases"/>
    <property type="match status" value="1"/>
</dbReference>
<evidence type="ECO:0000313" key="4">
    <source>
        <dbReference type="Proteomes" id="UP000076078"/>
    </source>
</evidence>
<dbReference type="OMA" id="NETHMID"/>
<dbReference type="OrthoDB" id="10019582at2759"/>
<dbReference type="InParanoid" id="A0A151ZFP3"/>
<proteinExistence type="predicted"/>
<dbReference type="GO" id="GO:0008146">
    <property type="term" value="F:sulfotransferase activity"/>
    <property type="evidence" value="ECO:0007669"/>
    <property type="project" value="InterPro"/>
</dbReference>
<keyword evidence="2" id="KW-0812">Transmembrane</keyword>
<keyword evidence="4" id="KW-1185">Reference proteome</keyword>